<dbReference type="Pfam" id="PF22062">
    <property type="entry name" value="OB_DPOA2"/>
    <property type="match status" value="1"/>
</dbReference>
<dbReference type="Gene3D" id="3.60.21.60">
    <property type="match status" value="2"/>
</dbReference>
<dbReference type="InterPro" id="IPR054300">
    <property type="entry name" value="OB_DPOA2"/>
</dbReference>
<dbReference type="PANTHER" id="PTHR23061:SF12">
    <property type="entry name" value="DNA POLYMERASE ALPHA SUBUNIT B"/>
    <property type="match status" value="1"/>
</dbReference>
<evidence type="ECO:0000256" key="3">
    <source>
        <dbReference type="ARBA" id="ARBA00018596"/>
    </source>
</evidence>
<evidence type="ECO:0000256" key="4">
    <source>
        <dbReference type="ARBA" id="ARBA00022705"/>
    </source>
</evidence>
<comment type="function">
    <text evidence="6">Accessory subunit of the DNA polymerase alpha complex (also known as the alpha DNA polymerase-primase complex) which plays an essential role in the initiation of DNA synthesis.</text>
</comment>
<protein>
    <recommendedName>
        <fullName evidence="3 6">DNA polymerase alpha subunit B</fullName>
    </recommendedName>
</protein>
<dbReference type="InterPro" id="IPR016722">
    <property type="entry name" value="DNA_pol_alpha_bsu"/>
</dbReference>
<comment type="similarity">
    <text evidence="2 6">Belongs to the DNA polymerase alpha subunit B family.</text>
</comment>
<dbReference type="PIRSF" id="PIRSF018300">
    <property type="entry name" value="DNA_pol_alph_2"/>
    <property type="match status" value="1"/>
</dbReference>
<evidence type="ECO:0000313" key="10">
    <source>
        <dbReference type="EMBL" id="KAL3784298.1"/>
    </source>
</evidence>
<accession>A0ABD3P8I7</accession>
<dbReference type="PANTHER" id="PTHR23061">
    <property type="entry name" value="DNA POLYMERASE 2 ALPHA 70 KDA SUBUNIT"/>
    <property type="match status" value="1"/>
</dbReference>
<name>A0ABD3P8I7_9STRA</name>
<dbReference type="EMBL" id="JABMIG020000239">
    <property type="protein sequence ID" value="KAL3784298.1"/>
    <property type="molecule type" value="Genomic_DNA"/>
</dbReference>
<evidence type="ECO:0000259" key="9">
    <source>
        <dbReference type="Pfam" id="PF22062"/>
    </source>
</evidence>
<comment type="caution">
    <text evidence="10">The sequence shown here is derived from an EMBL/GenBank/DDBJ whole genome shotgun (WGS) entry which is preliminary data.</text>
</comment>
<evidence type="ECO:0000256" key="6">
    <source>
        <dbReference type="PIRNR" id="PIRNR018300"/>
    </source>
</evidence>
<evidence type="ECO:0000256" key="2">
    <source>
        <dbReference type="ARBA" id="ARBA00007299"/>
    </source>
</evidence>
<organism evidence="10 11">
    <name type="scientific">Cyclotella cryptica</name>
    <dbReference type="NCBI Taxonomy" id="29204"/>
    <lineage>
        <taxon>Eukaryota</taxon>
        <taxon>Sar</taxon>
        <taxon>Stramenopiles</taxon>
        <taxon>Ochrophyta</taxon>
        <taxon>Bacillariophyta</taxon>
        <taxon>Coscinodiscophyceae</taxon>
        <taxon>Thalassiosirophycidae</taxon>
        <taxon>Stephanodiscales</taxon>
        <taxon>Stephanodiscaceae</taxon>
        <taxon>Cyclotella</taxon>
    </lineage>
</organism>
<feature type="domain" description="DNA polymerase alpha subunit B OB" evidence="9">
    <location>
        <begin position="237"/>
        <end position="338"/>
    </location>
</feature>
<evidence type="ECO:0000313" key="11">
    <source>
        <dbReference type="Proteomes" id="UP001516023"/>
    </source>
</evidence>
<dbReference type="GO" id="GO:0006260">
    <property type="term" value="P:DNA replication"/>
    <property type="evidence" value="ECO:0007669"/>
    <property type="project" value="UniProtKB-KW"/>
</dbReference>
<feature type="compositionally biased region" description="Polar residues" evidence="7">
    <location>
        <begin position="85"/>
        <end position="94"/>
    </location>
</feature>
<dbReference type="GO" id="GO:0005634">
    <property type="term" value="C:nucleus"/>
    <property type="evidence" value="ECO:0007669"/>
    <property type="project" value="UniProtKB-SubCell"/>
</dbReference>
<keyword evidence="5 6" id="KW-0539">Nucleus</keyword>
<evidence type="ECO:0000256" key="7">
    <source>
        <dbReference type="SAM" id="MobiDB-lite"/>
    </source>
</evidence>
<evidence type="ECO:0000256" key="5">
    <source>
        <dbReference type="ARBA" id="ARBA00023242"/>
    </source>
</evidence>
<dbReference type="Proteomes" id="UP001516023">
    <property type="component" value="Unassembled WGS sequence"/>
</dbReference>
<dbReference type="Pfam" id="PF04042">
    <property type="entry name" value="DNA_pol_E_B"/>
    <property type="match status" value="1"/>
</dbReference>
<comment type="subcellular location">
    <subcellularLocation>
        <location evidence="1 6">Nucleus</location>
    </subcellularLocation>
</comment>
<feature type="region of interest" description="Disordered" evidence="7">
    <location>
        <begin position="85"/>
        <end position="110"/>
    </location>
</feature>
<feature type="domain" description="DNA polymerase alpha/delta/epsilon subunit B" evidence="8">
    <location>
        <begin position="365"/>
        <end position="605"/>
    </location>
</feature>
<dbReference type="InterPro" id="IPR007185">
    <property type="entry name" value="DNA_pol_a/d/e_bsu"/>
</dbReference>
<dbReference type="AlphaFoldDB" id="A0ABD3P8I7"/>
<evidence type="ECO:0000259" key="8">
    <source>
        <dbReference type="Pfam" id="PF04042"/>
    </source>
</evidence>
<sequence>MSLKPQISAAFRSSAPSLPPPLLTKLTHLCSTHGLTPSELYVEWEAHSLTRQVDTLDDLTFPAFEASVKTQHKKAGTVVITTTALGKRSSSAGVTPSPAPKKHEPDRSGLSAIDSLDSVARSPASKAASPAVTVTPQKSAGYAERTGRGDVVACYNPRGLDEARGEGRRRCQISMHGRAKHQTLQGHMFAPLNSRATSLEERLLRMNDAICQEYELKSEEEEMLECEFQSAEQSTRSYWTPVGVPGQSSVVCVGRVCNEVSRQYSHAWLDSTPFYAHEGRLNSTSLLLEGSRRHSNGARISVDLPKDLSYSLFPGQIVAMEGMNASGRCIRPIKVMEGAAPPKETVAAHEVMQYYQQTNGQPLKIVTMCGPYTTSDSLEYSPLVDAVLQISEEKPDVVILCGPFVDCRQPLVRDGPVIEEDGVMKIVTFEYLFRVRISELLMEMYENYPDLETQIVLVPSVEDAVCDSVYPQPPLVDVEINTGMVEFGNLGLRELEYAGREEAKNPPKRVHCVSNPCTLKINEIVIGVTSTDILFHINCDSANANLPPTGRLTRIAQHLIQQRSYYPLFPAAKGACLDLTSAEKWEMPVQPDILIVPSKLNPFVKEVMEGTVVVNPGALTKNSTGGTYAVMDVHPIKKERLEEGMAEGVELENQVQERLRVDIKRI</sequence>
<reference evidence="10 11" key="1">
    <citation type="journal article" date="2020" name="G3 (Bethesda)">
        <title>Improved Reference Genome for Cyclotella cryptica CCMP332, a Model for Cell Wall Morphogenesis, Salinity Adaptation, and Lipid Production in Diatoms (Bacillariophyta).</title>
        <authorList>
            <person name="Roberts W.R."/>
            <person name="Downey K.M."/>
            <person name="Ruck E.C."/>
            <person name="Traller J.C."/>
            <person name="Alverson A.J."/>
        </authorList>
    </citation>
    <scope>NUCLEOTIDE SEQUENCE [LARGE SCALE GENOMIC DNA]</scope>
    <source>
        <strain evidence="10 11">CCMP332</strain>
    </source>
</reference>
<proteinExistence type="inferred from homology"/>
<gene>
    <name evidence="10" type="ORF">HJC23_004962</name>
</gene>
<keyword evidence="4 6" id="KW-0235">DNA replication</keyword>
<evidence type="ECO:0000256" key="1">
    <source>
        <dbReference type="ARBA" id="ARBA00004123"/>
    </source>
</evidence>
<keyword evidence="11" id="KW-1185">Reference proteome</keyword>